<protein>
    <submittedName>
        <fullName evidence="2">Uncharacterized protein</fullName>
    </submittedName>
</protein>
<organism evidence="2 3">
    <name type="scientific">[Mycobacterium] stephanolepidis</name>
    <dbReference type="NCBI Taxonomy" id="1520670"/>
    <lineage>
        <taxon>Bacteria</taxon>
        <taxon>Bacillati</taxon>
        <taxon>Actinomycetota</taxon>
        <taxon>Actinomycetes</taxon>
        <taxon>Mycobacteriales</taxon>
        <taxon>Mycobacteriaceae</taxon>
        <taxon>Mycobacteroides</taxon>
    </lineage>
</organism>
<accession>A0A1Z4F112</accession>
<gene>
    <name evidence="2" type="ORF">MSTE_03606</name>
</gene>
<dbReference type="Proteomes" id="UP000217954">
    <property type="component" value="Chromosome"/>
</dbReference>
<dbReference type="AlphaFoldDB" id="A0A1Z4F112"/>
<proteinExistence type="predicted"/>
<feature type="region of interest" description="Disordered" evidence="1">
    <location>
        <begin position="38"/>
        <end position="64"/>
    </location>
</feature>
<dbReference type="EMBL" id="AP018165">
    <property type="protein sequence ID" value="BAX98906.1"/>
    <property type="molecule type" value="Genomic_DNA"/>
</dbReference>
<reference evidence="3" key="1">
    <citation type="journal article" date="2017" name="Genome Announc.">
        <title>Complete Genome Sequence of Mycobacterium stephanolepidis.</title>
        <authorList>
            <person name="Fukano H."/>
            <person name="Yoshida M."/>
            <person name="Katayama Y."/>
            <person name="Omatsu T."/>
            <person name="Mizutani T."/>
            <person name="Kurata O."/>
            <person name="Wada S."/>
            <person name="Hoshino Y."/>
        </authorList>
    </citation>
    <scope>NUCLEOTIDE SEQUENCE [LARGE SCALE GENOMIC DNA]</scope>
    <source>
        <strain evidence="3">NJB0901</strain>
    </source>
</reference>
<keyword evidence="3" id="KW-1185">Reference proteome</keyword>
<evidence type="ECO:0000313" key="3">
    <source>
        <dbReference type="Proteomes" id="UP000217954"/>
    </source>
</evidence>
<name>A0A1Z4F112_9MYCO</name>
<dbReference type="KEGG" id="mste:MSTE_03606"/>
<evidence type="ECO:0000313" key="2">
    <source>
        <dbReference type="EMBL" id="BAX98906.1"/>
    </source>
</evidence>
<evidence type="ECO:0000256" key="1">
    <source>
        <dbReference type="SAM" id="MobiDB-lite"/>
    </source>
</evidence>
<sequence length="64" mass="6947">MAVTTAHGLFGVSTDSPWLLVRTDIACHHKAKYSKLNSMRQNLTGKGGDRPEKSSAQGDFISNN</sequence>
<feature type="compositionally biased region" description="Polar residues" evidence="1">
    <location>
        <begin position="54"/>
        <end position="64"/>
    </location>
</feature>
<reference evidence="2 3" key="2">
    <citation type="journal article" date="2017" name="Int. J. Syst. Evol. Microbiol.">
        <title>Mycobacterium stephanolepidis sp. nov., a rapidly growing species related to Mycobacterium chelonae, isolated from marine teleost fish, Stephanolepis cirrhifer.</title>
        <authorList>
            <person name="Fukano H."/>
            <person name="Wada S."/>
            <person name="Kurata O."/>
            <person name="Katayama K."/>
            <person name="Fujiwara N."/>
            <person name="Hoshino Y."/>
        </authorList>
    </citation>
    <scope>NUCLEOTIDE SEQUENCE [LARGE SCALE GENOMIC DNA]</scope>
    <source>
        <strain evidence="2 3">NJB0901</strain>
    </source>
</reference>